<feature type="transmembrane region" description="Helical" evidence="1">
    <location>
        <begin position="6"/>
        <end position="27"/>
    </location>
</feature>
<organism evidence="2">
    <name type="scientific">marine sediment metagenome</name>
    <dbReference type="NCBI Taxonomy" id="412755"/>
    <lineage>
        <taxon>unclassified sequences</taxon>
        <taxon>metagenomes</taxon>
        <taxon>ecological metagenomes</taxon>
    </lineage>
</organism>
<comment type="caution">
    <text evidence="2">The sequence shown here is derived from an EMBL/GenBank/DDBJ whole genome shotgun (WGS) entry which is preliminary data.</text>
</comment>
<accession>X1Q6B7</accession>
<dbReference type="EMBL" id="BARV01033440">
    <property type="protein sequence ID" value="GAI50296.1"/>
    <property type="molecule type" value="Genomic_DNA"/>
</dbReference>
<keyword evidence="1" id="KW-1133">Transmembrane helix</keyword>
<gene>
    <name evidence="2" type="ORF">S06H3_52561</name>
</gene>
<evidence type="ECO:0000256" key="1">
    <source>
        <dbReference type="SAM" id="Phobius"/>
    </source>
</evidence>
<reference evidence="2" key="1">
    <citation type="journal article" date="2014" name="Front. Microbiol.">
        <title>High frequency of phylogenetically diverse reductive dehalogenase-homologous genes in deep subseafloor sedimentary metagenomes.</title>
        <authorList>
            <person name="Kawai M."/>
            <person name="Futagami T."/>
            <person name="Toyoda A."/>
            <person name="Takaki Y."/>
            <person name="Nishi S."/>
            <person name="Hori S."/>
            <person name="Arai W."/>
            <person name="Tsubouchi T."/>
            <person name="Morono Y."/>
            <person name="Uchiyama I."/>
            <person name="Ito T."/>
            <person name="Fujiyama A."/>
            <person name="Inagaki F."/>
            <person name="Takami H."/>
        </authorList>
    </citation>
    <scope>NUCLEOTIDE SEQUENCE</scope>
    <source>
        <strain evidence="2">Expedition CK06-06</strain>
    </source>
</reference>
<evidence type="ECO:0000313" key="2">
    <source>
        <dbReference type="EMBL" id="GAI50296.1"/>
    </source>
</evidence>
<keyword evidence="1" id="KW-0812">Transmembrane</keyword>
<protein>
    <submittedName>
        <fullName evidence="2">Uncharacterized protein</fullName>
    </submittedName>
</protein>
<feature type="transmembrane region" description="Helical" evidence="1">
    <location>
        <begin position="34"/>
        <end position="55"/>
    </location>
</feature>
<dbReference type="AlphaFoldDB" id="X1Q6B7"/>
<keyword evidence="1" id="KW-0472">Membrane</keyword>
<proteinExistence type="predicted"/>
<name>X1Q6B7_9ZZZZ</name>
<sequence>MIPELRRFYGFMAGVAFVMCMNCVLLFRGIKGNLWAAAVWLGMGIILVSLSLYSAKPKGGSDYG</sequence>